<dbReference type="Gene3D" id="2.170.120.30">
    <property type="match status" value="2"/>
</dbReference>
<feature type="chain" id="PRO_5045339537" evidence="1">
    <location>
        <begin position="29"/>
        <end position="424"/>
    </location>
</feature>
<evidence type="ECO:0000313" key="2">
    <source>
        <dbReference type="EMBL" id="MFD1031446.1"/>
    </source>
</evidence>
<dbReference type="Proteomes" id="UP001597109">
    <property type="component" value="Unassembled WGS sequence"/>
</dbReference>
<dbReference type="InterPro" id="IPR012505">
    <property type="entry name" value="YbbR"/>
</dbReference>
<keyword evidence="1" id="KW-0732">Signal</keyword>
<dbReference type="Pfam" id="PF07949">
    <property type="entry name" value="YbbR"/>
    <property type="match status" value="3"/>
</dbReference>
<gene>
    <name evidence="2" type="ORF">ACFQ1X_08390</name>
</gene>
<keyword evidence="3" id="KW-1185">Reference proteome</keyword>
<dbReference type="EMBL" id="JBHTKI010000010">
    <property type="protein sequence ID" value="MFD1031446.1"/>
    <property type="molecule type" value="Genomic_DNA"/>
</dbReference>
<dbReference type="Gene3D" id="2.170.120.40">
    <property type="entry name" value="YbbR-like domain"/>
    <property type="match status" value="2"/>
</dbReference>
<sequence length="424" mass="46685">MDKMMDNPWFLRITALLLALLMFFSVKAEEENNNSAASNTMTEVIEEVPLEVYYDDTSLMVSGVPETVDVQITGPNSAVQRTLQIRDFTVFVDLRNLPLGEHRIRVQTENISEQLGVRIEPTFLNVMIEERVTQEFKIDAELNERLLAEGYVLESISADPDTVTVSGPKSVIDSISFVKATVTEEPGMDASVTREARVRVLANDLTKLENVTIEPEVVEVEAVIEEYSREVPISLTQTGTAREGITVDDIETSVNTVKISGPQDVVDAIEEYEVEVNISGITATDTAIEVDLPAPEGTSSVDPENIIVDAEISVDETVLLPENINYTEDGYPGSNDMRIFEDLTLQVRGMEEGNNADFLDPADGVVALVAYGTEEILESLSMEDFVVYVEAAEKLGQQSLEIAVEGPEEAEWLISPVTATVNIR</sequence>
<protein>
    <submittedName>
        <fullName evidence="2">YbbR-like domain-containing protein</fullName>
    </submittedName>
</protein>
<proteinExistence type="predicted"/>
<name>A0ABW3LCN8_9BACL</name>
<evidence type="ECO:0000256" key="1">
    <source>
        <dbReference type="SAM" id="SignalP"/>
    </source>
</evidence>
<dbReference type="InterPro" id="IPR053154">
    <property type="entry name" value="c-di-AMP_regulator"/>
</dbReference>
<accession>A0ABW3LCN8</accession>
<comment type="caution">
    <text evidence="2">The sequence shown here is derived from an EMBL/GenBank/DDBJ whole genome shotgun (WGS) entry which is preliminary data.</text>
</comment>
<organism evidence="2 3">
    <name type="scientific">Metaplanococcus flavidus</name>
    <dbReference type="NCBI Taxonomy" id="569883"/>
    <lineage>
        <taxon>Bacteria</taxon>
        <taxon>Bacillati</taxon>
        <taxon>Bacillota</taxon>
        <taxon>Bacilli</taxon>
        <taxon>Bacillales</taxon>
        <taxon>Caryophanaceae</taxon>
        <taxon>Metaplanococcus</taxon>
    </lineage>
</organism>
<feature type="signal peptide" evidence="1">
    <location>
        <begin position="1"/>
        <end position="28"/>
    </location>
</feature>
<evidence type="ECO:0000313" key="3">
    <source>
        <dbReference type="Proteomes" id="UP001597109"/>
    </source>
</evidence>
<dbReference type="RefSeq" id="WP_144841455.1">
    <property type="nucleotide sequence ID" value="NZ_JBHTKI010000010.1"/>
</dbReference>
<dbReference type="PANTHER" id="PTHR37804">
    <property type="entry name" value="CDAA REGULATORY PROTEIN CDAR"/>
    <property type="match status" value="1"/>
</dbReference>
<dbReference type="PANTHER" id="PTHR37804:SF1">
    <property type="entry name" value="CDAA REGULATORY PROTEIN CDAR"/>
    <property type="match status" value="1"/>
</dbReference>
<reference evidence="3" key="1">
    <citation type="journal article" date="2019" name="Int. J. Syst. Evol. Microbiol.">
        <title>The Global Catalogue of Microorganisms (GCM) 10K type strain sequencing project: providing services to taxonomists for standard genome sequencing and annotation.</title>
        <authorList>
            <consortium name="The Broad Institute Genomics Platform"/>
            <consortium name="The Broad Institute Genome Sequencing Center for Infectious Disease"/>
            <person name="Wu L."/>
            <person name="Ma J."/>
        </authorList>
    </citation>
    <scope>NUCLEOTIDE SEQUENCE [LARGE SCALE GENOMIC DNA]</scope>
    <source>
        <strain evidence="3">CCUG 56756</strain>
    </source>
</reference>